<dbReference type="SUPFAM" id="SSF52540">
    <property type="entry name" value="P-loop containing nucleoside triphosphate hydrolases"/>
    <property type="match status" value="1"/>
</dbReference>
<gene>
    <name evidence="1" type="primary">sle2_138</name>
    <name evidence="2" type="ORF">ACH49_24060</name>
</gene>
<keyword evidence="1" id="KW-0614">Plasmid</keyword>
<evidence type="ECO:0000313" key="1">
    <source>
        <dbReference type="EMBL" id="CQR59439.1"/>
    </source>
</evidence>
<name>A0A0F7VKP0_STRLW</name>
<proteinExistence type="predicted"/>
<keyword evidence="4" id="KW-1185">Reference proteome</keyword>
<geneLocation type="plasmid" evidence="1 3">
    <name>pSLE2</name>
</geneLocation>
<dbReference type="RefSeq" id="WP_029381418.1">
    <property type="nucleotide sequence ID" value="NZ_AZSD01000040.1"/>
</dbReference>
<dbReference type="Proteomes" id="UP000035016">
    <property type="component" value="Plasmid pSLE2"/>
</dbReference>
<organism evidence="1 3">
    <name type="scientific">Streptomyces leeuwenhoekii</name>
    <dbReference type="NCBI Taxonomy" id="1437453"/>
    <lineage>
        <taxon>Bacteria</taxon>
        <taxon>Bacillati</taxon>
        <taxon>Actinomycetota</taxon>
        <taxon>Actinomycetes</taxon>
        <taxon>Kitasatosporales</taxon>
        <taxon>Streptomycetaceae</taxon>
        <taxon>Streptomyces</taxon>
    </lineage>
</organism>
<dbReference type="EMBL" id="LFEH01000114">
    <property type="protein sequence ID" value="KMS72142.1"/>
    <property type="molecule type" value="Genomic_DNA"/>
</dbReference>
<dbReference type="Proteomes" id="UP000037274">
    <property type="component" value="Unassembled WGS sequence"/>
</dbReference>
<accession>A0A0F7VKP0</accession>
<dbReference type="AlphaFoldDB" id="A0A0F7VKP0"/>
<evidence type="ECO:0000313" key="3">
    <source>
        <dbReference type="Proteomes" id="UP000035016"/>
    </source>
</evidence>
<protein>
    <submittedName>
        <fullName evidence="2">ATP/GTP-binding protein</fullName>
    </submittedName>
</protein>
<sequence length="890" mass="97113">MAGRDLRALFSTNDRSLEAGEAFTNRQIQWEIVAAALTAHLRRTAEAGFDVEDMEAPRDNVLVFHGVGGIGKTTLSRKLEAALAGAEHRPAQWGEPTWAGERILPVRIDLARSAGTDFEQLVLTIRAALSALGRPLPAFDLALRRYWETQHPGEPLEEYLRRGGLAGRFGKAMPQQMQSAMADIAQTLLLPGTIGSAVGQVTGSLVRALRERRQTVRALAGCARLADLLETEPDLEALSFYPHLLAWELVQLPADKRVTPVILLDTFEDVGDRTHRDLERLIQRVVWLMPNCFFIVTGRSRLQWADPALQGQLDYTGPAAWPGLAVPASTVPAARAGAVRGRGRQVLVGDFSPEDCDDYLARRLSRDGQPLISSEIRQVITGRSHGLPLYLDLSVLRFLEIRRTRQPVPSDFDHDFGALIARTLSDLTPDERHVLRSVSLLDAFDLTLATAAAGLAHQAPAQRLIERPFVRENVFGLWPYHLHGLIRSTLRSADDATDDRWTDGDWQQAAERALAALGTQWTAAGGRNRMLLVGCLRQGLTLARDYRLELGWLADAAWAYVSDSVWEPIAPPARPGRTGGLETSADALVELLTALARRQREHRSVTASRLAAVTGSGLLPADLHEMGVYYLAKAHRDLGDSAASRHGMQLVADRGGRLAPAARRGLAHLARLAGDFPTAHATAQALGWAGRQHRVEGDILWPHGDMDRAAAAYAAARNQAEQHGVAGERATSQAQRAFAVAFTDPDTADDELHLAEQLLTGLDLRATNLTVRIAALVRDAGTPRGLEAARDLRAESHDAGITAAEAALELALAFHHAVLGEQDKVRAVTGRLRDLARTGDYAYYADIAHYMGGLPLPGPSAAHWLDGPEAVRARWQRLVHTRRARLRAGG</sequence>
<evidence type="ECO:0000313" key="2">
    <source>
        <dbReference type="EMBL" id="KMS72142.1"/>
    </source>
</evidence>
<evidence type="ECO:0000313" key="4">
    <source>
        <dbReference type="Proteomes" id="UP000037274"/>
    </source>
</evidence>
<reference evidence="2 4" key="3">
    <citation type="submission" date="2015-06" db="EMBL/GenBank/DDBJ databases">
        <title>Draft genome sequence of Streptomyces leeuwenhoekii C58, which produces the novel lasso peptide, chaxapeptin.</title>
        <authorList>
            <person name="Yi Y."/>
            <person name="Hai D."/>
            <person name="Jaspars M."/>
            <person name="Sheng H."/>
            <person name="Rateb M.E."/>
            <person name="Bull A."/>
            <person name="Goodfellow M."/>
            <person name="Asenjo J.A."/>
            <person name="Ebel R."/>
        </authorList>
    </citation>
    <scope>NUCLEOTIDE SEQUENCE [LARGE SCALE GENOMIC DNA]</scope>
    <source>
        <strain evidence="2 4">C58</strain>
    </source>
</reference>
<dbReference type="InterPro" id="IPR027417">
    <property type="entry name" value="P-loop_NTPase"/>
</dbReference>
<reference evidence="1" key="2">
    <citation type="submission" date="2015-02" db="EMBL/GenBank/DDBJ databases">
        <authorList>
            <person name="Gomez-Escribano Juan Pablo"/>
        </authorList>
    </citation>
    <scope>NUCLEOTIDE SEQUENCE</scope>
    <source>
        <strain evidence="1">C34</strain>
        <plasmid evidence="1">pSLE2</plasmid>
    </source>
</reference>
<dbReference type="EMBL" id="LN831789">
    <property type="protein sequence ID" value="CQR59439.1"/>
    <property type="molecule type" value="Genomic_DNA"/>
</dbReference>
<reference evidence="3" key="1">
    <citation type="submission" date="2015-02" db="EMBL/GenBank/DDBJ databases">
        <authorList>
            <person name="Gomez-Escribano P.J."/>
        </authorList>
    </citation>
    <scope>NUCLEOTIDE SEQUENCE [LARGE SCALE GENOMIC DNA]</scope>
    <source>
        <strain evidence="3">C34 (DSM 42122 / NRRL B-24963)</strain>
        <plasmid evidence="3">pSLE2</plasmid>
    </source>
</reference>
<dbReference type="KEGG" id="sle:sle2_138"/>
<dbReference type="PATRIC" id="fig|1437453.5.peg.700"/>